<dbReference type="AlphaFoldDB" id="A0A5M6IYS9"/>
<dbReference type="OrthoDB" id="7210981at2"/>
<sequence length="102" mass="11159">MSSLKIPAGTLFRDDGRADDPLAQFNGDKWQLRLETILDAEIAPLDECIRVPVRITSDSSVKSVSLGDNRRFVYAGSSQILDALPPSEELMTVKGKVLDTVP</sequence>
<name>A0A5M6IYS9_9PROT</name>
<proteinExistence type="predicted"/>
<evidence type="ECO:0000313" key="2">
    <source>
        <dbReference type="Proteomes" id="UP000325255"/>
    </source>
</evidence>
<keyword evidence="2" id="KW-1185">Reference proteome</keyword>
<organism evidence="1 2">
    <name type="scientific">Rhodovastum atsumiense</name>
    <dbReference type="NCBI Taxonomy" id="504468"/>
    <lineage>
        <taxon>Bacteria</taxon>
        <taxon>Pseudomonadati</taxon>
        <taxon>Pseudomonadota</taxon>
        <taxon>Alphaproteobacteria</taxon>
        <taxon>Acetobacterales</taxon>
        <taxon>Acetobacteraceae</taxon>
        <taxon>Rhodovastum</taxon>
    </lineage>
</organism>
<protein>
    <submittedName>
        <fullName evidence="1">Uncharacterized protein</fullName>
    </submittedName>
</protein>
<reference evidence="1 2" key="1">
    <citation type="submission" date="2019-09" db="EMBL/GenBank/DDBJ databases">
        <title>Genome sequence of Rhodovastum atsumiense, a diverse member of the Acetobacteraceae family of non-sulfur purple photosynthetic bacteria.</title>
        <authorList>
            <person name="Meyer T."/>
            <person name="Kyndt J."/>
        </authorList>
    </citation>
    <scope>NUCLEOTIDE SEQUENCE [LARGE SCALE GENOMIC DNA]</scope>
    <source>
        <strain evidence="1 2">DSM 21279</strain>
    </source>
</reference>
<gene>
    <name evidence="1" type="ORF">F1189_05345</name>
</gene>
<accession>A0A5M6IYS9</accession>
<dbReference type="EMBL" id="VWPK01000006">
    <property type="protein sequence ID" value="KAA5613482.1"/>
    <property type="molecule type" value="Genomic_DNA"/>
</dbReference>
<comment type="caution">
    <text evidence="1">The sequence shown here is derived from an EMBL/GenBank/DDBJ whole genome shotgun (WGS) entry which is preliminary data.</text>
</comment>
<dbReference type="Proteomes" id="UP000325255">
    <property type="component" value="Unassembled WGS sequence"/>
</dbReference>
<evidence type="ECO:0000313" key="1">
    <source>
        <dbReference type="EMBL" id="KAA5613482.1"/>
    </source>
</evidence>